<accession>A0AAJ0BH50</accession>
<proteinExistence type="predicted"/>
<dbReference type="Proteomes" id="UP001239445">
    <property type="component" value="Unassembled WGS sequence"/>
</dbReference>
<sequence length="454" mass="51498">MGDTNQTEGQQSAGAYAKALKNVQDTISTADSLRGFFMQARSDVKDYLNWKTQLNNLLEDLGEWAPVVYRPDGWWLPILRAEPFENYLREQQGILSPAPDCRARVGWAKLLHVLGLRPTDTRTLDWKSTRKSSFDPTAPDAIRLEVEGRVLCHIVNLFQLYGEENNDSRKNQRAELIEFHLSFGTFSIKRGGSSGRFLVTFDEKSQKALGEQVLPFQWLGMRDGKGILRRRGRHSACEQGTAFVTYELALAYGISKAQLALSLDGHRRPRKDRARDLIRAIEAVDSAEKSGKKDFLLITKQWVDDAQRIWRRVTVNPDVDGKADTRLINFLVEGVCSSPEVRAPIPATITKFVEGFCMTDGRALELYWDSRARSNSYGLWYLVLHKRKRELLSHLKGAWEGEWNAELAEMVDDGSSLAEVLDLPQEIVNAPIIFLPLTEGHPLWDSKARCHVDI</sequence>
<organism evidence="1 2">
    <name type="scientific">Echria macrotheca</name>
    <dbReference type="NCBI Taxonomy" id="438768"/>
    <lineage>
        <taxon>Eukaryota</taxon>
        <taxon>Fungi</taxon>
        <taxon>Dikarya</taxon>
        <taxon>Ascomycota</taxon>
        <taxon>Pezizomycotina</taxon>
        <taxon>Sordariomycetes</taxon>
        <taxon>Sordariomycetidae</taxon>
        <taxon>Sordariales</taxon>
        <taxon>Schizotheciaceae</taxon>
        <taxon>Echria</taxon>
    </lineage>
</organism>
<protein>
    <submittedName>
        <fullName evidence="1">Uncharacterized protein</fullName>
    </submittedName>
</protein>
<gene>
    <name evidence="1" type="ORF">QBC47DRAFT_373853</name>
</gene>
<dbReference type="EMBL" id="MU839829">
    <property type="protein sequence ID" value="KAK1758180.1"/>
    <property type="molecule type" value="Genomic_DNA"/>
</dbReference>
<dbReference type="AlphaFoldDB" id="A0AAJ0BH50"/>
<comment type="caution">
    <text evidence="1">The sequence shown here is derived from an EMBL/GenBank/DDBJ whole genome shotgun (WGS) entry which is preliminary data.</text>
</comment>
<keyword evidence="2" id="KW-1185">Reference proteome</keyword>
<reference evidence="1" key="1">
    <citation type="submission" date="2023-06" db="EMBL/GenBank/DDBJ databases">
        <title>Genome-scale phylogeny and comparative genomics of the fungal order Sordariales.</title>
        <authorList>
            <consortium name="Lawrence Berkeley National Laboratory"/>
            <person name="Hensen N."/>
            <person name="Bonometti L."/>
            <person name="Westerberg I."/>
            <person name="Brannstrom I.O."/>
            <person name="Guillou S."/>
            <person name="Cros-Aarteil S."/>
            <person name="Calhoun S."/>
            <person name="Haridas S."/>
            <person name="Kuo A."/>
            <person name="Mondo S."/>
            <person name="Pangilinan J."/>
            <person name="Riley R."/>
            <person name="Labutti K."/>
            <person name="Andreopoulos B."/>
            <person name="Lipzen A."/>
            <person name="Chen C."/>
            <person name="Yanf M."/>
            <person name="Daum C."/>
            <person name="Ng V."/>
            <person name="Clum A."/>
            <person name="Steindorff A."/>
            <person name="Ohm R."/>
            <person name="Martin F."/>
            <person name="Silar P."/>
            <person name="Natvig D."/>
            <person name="Lalanne C."/>
            <person name="Gautier V."/>
            <person name="Ament-Velasquez S.L."/>
            <person name="Kruys A."/>
            <person name="Hutchinson M.I."/>
            <person name="Powell A.J."/>
            <person name="Barry K."/>
            <person name="Miller A.N."/>
            <person name="Grigoriev I.V."/>
            <person name="Debuchy R."/>
            <person name="Gladieux P."/>
            <person name="Thoren M.H."/>
            <person name="Johannesson H."/>
        </authorList>
    </citation>
    <scope>NUCLEOTIDE SEQUENCE</scope>
    <source>
        <strain evidence="1">PSN4</strain>
    </source>
</reference>
<name>A0AAJ0BH50_9PEZI</name>
<evidence type="ECO:0000313" key="1">
    <source>
        <dbReference type="EMBL" id="KAK1758180.1"/>
    </source>
</evidence>
<evidence type="ECO:0000313" key="2">
    <source>
        <dbReference type="Proteomes" id="UP001239445"/>
    </source>
</evidence>